<organism evidence="6 7">
    <name type="scientific">Solea senegalensis</name>
    <name type="common">Senegalese sole</name>
    <dbReference type="NCBI Taxonomy" id="28829"/>
    <lineage>
        <taxon>Eukaryota</taxon>
        <taxon>Metazoa</taxon>
        <taxon>Chordata</taxon>
        <taxon>Craniata</taxon>
        <taxon>Vertebrata</taxon>
        <taxon>Euteleostomi</taxon>
        <taxon>Actinopterygii</taxon>
        <taxon>Neopterygii</taxon>
        <taxon>Teleostei</taxon>
        <taxon>Neoteleostei</taxon>
        <taxon>Acanthomorphata</taxon>
        <taxon>Carangaria</taxon>
        <taxon>Pleuronectiformes</taxon>
        <taxon>Pleuronectoidei</taxon>
        <taxon>Soleidae</taxon>
        <taxon>Solea</taxon>
    </lineage>
</organism>
<dbReference type="PANTHER" id="PTHR46481:SF10">
    <property type="entry name" value="ZINC FINGER BED DOMAIN-CONTAINING PROTEIN 39"/>
    <property type="match status" value="1"/>
</dbReference>
<name>A0AAV6PE00_SOLSE</name>
<dbReference type="AlphaFoldDB" id="A0AAV6PE00"/>
<evidence type="ECO:0000256" key="1">
    <source>
        <dbReference type="ARBA" id="ARBA00004123"/>
    </source>
</evidence>
<evidence type="ECO:0000256" key="2">
    <source>
        <dbReference type="ARBA" id="ARBA00022723"/>
    </source>
</evidence>
<evidence type="ECO:0000256" key="5">
    <source>
        <dbReference type="ARBA" id="ARBA00023242"/>
    </source>
</evidence>
<keyword evidence="4" id="KW-0862">Zinc</keyword>
<keyword evidence="7" id="KW-1185">Reference proteome</keyword>
<reference evidence="6 7" key="1">
    <citation type="journal article" date="2021" name="Sci. Rep.">
        <title>Chromosome anchoring in Senegalese sole (Solea senegalensis) reveals sex-associated markers and genome rearrangements in flatfish.</title>
        <authorList>
            <person name="Guerrero-Cozar I."/>
            <person name="Gomez-Garrido J."/>
            <person name="Berbel C."/>
            <person name="Martinez-Blanch J.F."/>
            <person name="Alioto T."/>
            <person name="Claros M.G."/>
            <person name="Gagnaire P.A."/>
            <person name="Manchado M."/>
        </authorList>
    </citation>
    <scope>NUCLEOTIDE SEQUENCE [LARGE SCALE GENOMIC DNA]</scope>
    <source>
        <strain evidence="6">Sse05_10M</strain>
    </source>
</reference>
<evidence type="ECO:0000256" key="4">
    <source>
        <dbReference type="ARBA" id="ARBA00022833"/>
    </source>
</evidence>
<dbReference type="GO" id="GO:0005634">
    <property type="term" value="C:nucleus"/>
    <property type="evidence" value="ECO:0007669"/>
    <property type="project" value="UniProtKB-SubCell"/>
</dbReference>
<keyword evidence="5" id="KW-0539">Nucleus</keyword>
<dbReference type="EMBL" id="JAGKHQ010001277">
    <property type="protein sequence ID" value="KAG7459066.1"/>
    <property type="molecule type" value="Genomic_DNA"/>
</dbReference>
<accession>A0AAV6PE00</accession>
<dbReference type="InterPro" id="IPR052035">
    <property type="entry name" value="ZnF_BED_domain_contain"/>
</dbReference>
<gene>
    <name evidence="6" type="ORF">JOB18_001148</name>
</gene>
<keyword evidence="3" id="KW-0863">Zinc-finger</keyword>
<evidence type="ECO:0000313" key="6">
    <source>
        <dbReference type="EMBL" id="KAG7459066.1"/>
    </source>
</evidence>
<keyword evidence="2" id="KW-0479">Metal-binding</keyword>
<comment type="caution">
    <text evidence="6">The sequence shown here is derived from an EMBL/GenBank/DDBJ whole genome shotgun (WGS) entry which is preliminary data.</text>
</comment>
<dbReference type="Proteomes" id="UP000693946">
    <property type="component" value="Unassembled WGS sequence"/>
</dbReference>
<sequence>MVDEAVVNMIIKDSQPFSVVEDVGFRELMHLMDPNYILPSRKALKAMVDIKYQEAKEKAREQVQKAVAVSLTSDMWTSINMDAYLAVTCHFIDDEDQLCTTLLGVQHFPKAHTAENLAAGHVQLMEEWGIRDKVKCLVTDGASNMNACVRQLNVRHAICIAHTINLIVHKSFDDVEGLNELRQKCRRLVTLFRTSTTAKERLVQVQEQMGRQPYKMIIEVDTRWNSTFLMLQRLYELREPVGAALASLKTDITPLTAAEYDSVNNTLSVLAPFHQATVEVSAEKRVSSSKVIPLMKMLHHAITNKMHTMNASTIARQLGDNLVRRLRDHMSSLESAGGLTMPTLLDPRFKKLGFENATRRQEAVNRLKNECANVIRHEASSAPPDQLQNTREAQSGGNSELWWLLDDAINSSGSSSSVVADDVIEVDRYLAEMNISRDEDPLVYWHGHKAIGRKTVILKIDDMCIDRIARIFQVTTASLYITDACNVAILPTDGGCFSSLDLSDCAHYEVHGEEAPSRQFAFRHSLPPSTANTAQLTRAVSAPSSFQRSIHVSDIMDGNLISIRVVVVRFVDAEATVSVIVEKVKTAMGNSEDYILTDTLGNEIVESDGTTGVFYWKQNARRIRAIERSAFRQWRRRGSRSRNEQSEVLSLRDTVEELLDASHGLDEVTRKITDFVAASRDVALQNTEIKQAFTCLICRDTMTEPMFSSCCRSLVGCRMCVKEWGNTSKLCCKCRDEKPVYTEVAGLSAALACLKSRP</sequence>
<comment type="subcellular location">
    <subcellularLocation>
        <location evidence="1">Nucleus</location>
    </subcellularLocation>
</comment>
<protein>
    <submittedName>
        <fullName evidence="6">Zinc finger BED domain-containing protein 4-like</fullName>
    </submittedName>
</protein>
<dbReference type="PANTHER" id="PTHR46481">
    <property type="entry name" value="ZINC FINGER BED DOMAIN-CONTAINING PROTEIN 4"/>
    <property type="match status" value="1"/>
</dbReference>
<evidence type="ECO:0000256" key="3">
    <source>
        <dbReference type="ARBA" id="ARBA00022771"/>
    </source>
</evidence>
<dbReference type="GO" id="GO:0008270">
    <property type="term" value="F:zinc ion binding"/>
    <property type="evidence" value="ECO:0007669"/>
    <property type="project" value="UniProtKB-KW"/>
</dbReference>
<evidence type="ECO:0000313" key="7">
    <source>
        <dbReference type="Proteomes" id="UP000693946"/>
    </source>
</evidence>
<proteinExistence type="predicted"/>